<dbReference type="AlphaFoldDB" id="H1Y8U5"/>
<dbReference type="CDD" id="cd03801">
    <property type="entry name" value="GT4_PimA-like"/>
    <property type="match status" value="1"/>
</dbReference>
<dbReference type="Gene3D" id="3.40.50.2000">
    <property type="entry name" value="Glycogen Phosphorylase B"/>
    <property type="match status" value="2"/>
</dbReference>
<dbReference type="SUPFAM" id="SSF53756">
    <property type="entry name" value="UDP-Glycosyltransferase/glycogen phosphorylase"/>
    <property type="match status" value="1"/>
</dbReference>
<evidence type="ECO:0000259" key="1">
    <source>
        <dbReference type="Pfam" id="PF00534"/>
    </source>
</evidence>
<dbReference type="Proteomes" id="UP000002774">
    <property type="component" value="Chromosome"/>
</dbReference>
<dbReference type="EMBL" id="CM001403">
    <property type="protein sequence ID" value="EHQ28711.1"/>
    <property type="molecule type" value="Genomic_DNA"/>
</dbReference>
<dbReference type="STRING" id="714943.Mucpa_4622"/>
<proteinExistence type="predicted"/>
<dbReference type="Pfam" id="PF00534">
    <property type="entry name" value="Glycos_transf_1"/>
    <property type="match status" value="1"/>
</dbReference>
<dbReference type="GO" id="GO:0016757">
    <property type="term" value="F:glycosyltransferase activity"/>
    <property type="evidence" value="ECO:0007669"/>
    <property type="project" value="InterPro"/>
</dbReference>
<accession>H1Y8U5</accession>
<name>H1Y8U5_9SPHI</name>
<organism evidence="2 3">
    <name type="scientific">Mucilaginibacter paludis DSM 18603</name>
    <dbReference type="NCBI Taxonomy" id="714943"/>
    <lineage>
        <taxon>Bacteria</taxon>
        <taxon>Pseudomonadati</taxon>
        <taxon>Bacteroidota</taxon>
        <taxon>Sphingobacteriia</taxon>
        <taxon>Sphingobacteriales</taxon>
        <taxon>Sphingobacteriaceae</taxon>
        <taxon>Mucilaginibacter</taxon>
    </lineage>
</organism>
<dbReference type="eggNOG" id="COG0438">
    <property type="taxonomic scope" value="Bacteria"/>
</dbReference>
<gene>
    <name evidence="2" type="ORF">Mucpa_4622</name>
</gene>
<dbReference type="HOGENOM" id="CLU_758275_0_0_10"/>
<dbReference type="InterPro" id="IPR001296">
    <property type="entry name" value="Glyco_trans_1"/>
</dbReference>
<sequence>MPAVHHVEIAADEIDGLQKLGYTCGYFPYAARAGYNSAPGRLWVIIQNAFGLITIARSFRPGVIYFNSRLEVLAGIRDVITICLFKTFLKYPVKFIIKSHGSDIDILSDKGFLMSKIILPYLKRNISGWLFLSTEEKNKVIQTGYFAPDKIFTTKNIVRTGQFKPDKLFKSKLNISDDHRVLLFVGRVIKEKGVFEVVEAFSRIKDAFKVSLVIVGWGSELENLKQNCKALGLADDIKFTGFIPESDVVQFYANSDILVFPTFFPEGFPMALFNSVAAGMAIVTTATRAAKDFLSEPENCLWVEPQNADSVKNALVKLLQSDVLIAGMKTNNLNTGHLFSEEQVCRELSETIQTIVKQ</sequence>
<protein>
    <submittedName>
        <fullName evidence="2">Glycosyl transferase group 1</fullName>
    </submittedName>
</protein>
<dbReference type="PANTHER" id="PTHR12526:SF638">
    <property type="entry name" value="SPORE COAT PROTEIN SA"/>
    <property type="match status" value="1"/>
</dbReference>
<feature type="domain" description="Glycosyl transferase family 1" evidence="1">
    <location>
        <begin position="169"/>
        <end position="322"/>
    </location>
</feature>
<keyword evidence="3" id="KW-1185">Reference proteome</keyword>
<keyword evidence="2" id="KW-0808">Transferase</keyword>
<evidence type="ECO:0000313" key="2">
    <source>
        <dbReference type="EMBL" id="EHQ28711.1"/>
    </source>
</evidence>
<dbReference type="PANTHER" id="PTHR12526">
    <property type="entry name" value="GLYCOSYLTRANSFERASE"/>
    <property type="match status" value="1"/>
</dbReference>
<reference evidence="2" key="1">
    <citation type="submission" date="2011-09" db="EMBL/GenBank/DDBJ databases">
        <title>The permanent draft genome of Mucilaginibacter paludis DSM 18603.</title>
        <authorList>
            <consortium name="US DOE Joint Genome Institute (JGI-PGF)"/>
            <person name="Lucas S."/>
            <person name="Han J."/>
            <person name="Lapidus A."/>
            <person name="Bruce D."/>
            <person name="Goodwin L."/>
            <person name="Pitluck S."/>
            <person name="Peters L."/>
            <person name="Kyrpides N."/>
            <person name="Mavromatis K."/>
            <person name="Ivanova N."/>
            <person name="Mikhailova N."/>
            <person name="Held B."/>
            <person name="Detter J.C."/>
            <person name="Tapia R."/>
            <person name="Han C."/>
            <person name="Land M."/>
            <person name="Hauser L."/>
            <person name="Markowitz V."/>
            <person name="Cheng J.-F."/>
            <person name="Hugenholtz P."/>
            <person name="Woyke T."/>
            <person name="Wu D."/>
            <person name="Tindall B."/>
            <person name="Brambilla E."/>
            <person name="Klenk H.-P."/>
            <person name="Eisen J.A."/>
        </authorList>
    </citation>
    <scope>NUCLEOTIDE SEQUENCE [LARGE SCALE GENOMIC DNA]</scope>
    <source>
        <strain evidence="2">DSM 18603</strain>
    </source>
</reference>
<evidence type="ECO:0000313" key="3">
    <source>
        <dbReference type="Proteomes" id="UP000002774"/>
    </source>
</evidence>